<evidence type="ECO:0000313" key="1">
    <source>
        <dbReference type="EMBL" id="TWU57657.1"/>
    </source>
</evidence>
<sequence>MISIDFPAEPKISILARPAGKRIESLFSGKLASQLFFVPTLAATASCHETWKKPGKRLDARNSFRGRSPGIQCSCLEEFYEPLGGLVPNRVVSFRRCF</sequence>
<dbReference type="EMBL" id="SJPX01000001">
    <property type="protein sequence ID" value="TWU57657.1"/>
    <property type="molecule type" value="Genomic_DNA"/>
</dbReference>
<evidence type="ECO:0000313" key="2">
    <source>
        <dbReference type="Proteomes" id="UP000317977"/>
    </source>
</evidence>
<dbReference type="AlphaFoldDB" id="A0A5C6FAT8"/>
<comment type="caution">
    <text evidence="1">The sequence shown here is derived from an EMBL/GenBank/DDBJ whole genome shotgun (WGS) entry which is preliminary data.</text>
</comment>
<proteinExistence type="predicted"/>
<dbReference type="Proteomes" id="UP000317977">
    <property type="component" value="Unassembled WGS sequence"/>
</dbReference>
<gene>
    <name evidence="1" type="ORF">Poly59_05640</name>
</gene>
<protein>
    <submittedName>
        <fullName evidence="1">Uncharacterized protein</fullName>
    </submittedName>
</protein>
<accession>A0A5C6FAT8</accession>
<keyword evidence="2" id="KW-1185">Reference proteome</keyword>
<organism evidence="1 2">
    <name type="scientific">Rubripirellula reticaptiva</name>
    <dbReference type="NCBI Taxonomy" id="2528013"/>
    <lineage>
        <taxon>Bacteria</taxon>
        <taxon>Pseudomonadati</taxon>
        <taxon>Planctomycetota</taxon>
        <taxon>Planctomycetia</taxon>
        <taxon>Pirellulales</taxon>
        <taxon>Pirellulaceae</taxon>
        <taxon>Rubripirellula</taxon>
    </lineage>
</organism>
<reference evidence="1 2" key="1">
    <citation type="submission" date="2019-02" db="EMBL/GenBank/DDBJ databases">
        <title>Deep-cultivation of Planctomycetes and their phenomic and genomic characterization uncovers novel biology.</title>
        <authorList>
            <person name="Wiegand S."/>
            <person name="Jogler M."/>
            <person name="Boedeker C."/>
            <person name="Pinto D."/>
            <person name="Vollmers J."/>
            <person name="Rivas-Marin E."/>
            <person name="Kohn T."/>
            <person name="Peeters S.H."/>
            <person name="Heuer A."/>
            <person name="Rast P."/>
            <person name="Oberbeckmann S."/>
            <person name="Bunk B."/>
            <person name="Jeske O."/>
            <person name="Meyerdierks A."/>
            <person name="Storesund J.E."/>
            <person name="Kallscheuer N."/>
            <person name="Luecker S."/>
            <person name="Lage O.M."/>
            <person name="Pohl T."/>
            <person name="Merkel B.J."/>
            <person name="Hornburger P."/>
            <person name="Mueller R.-W."/>
            <person name="Bruemmer F."/>
            <person name="Labrenz M."/>
            <person name="Spormann A.M."/>
            <person name="Op Den Camp H."/>
            <person name="Overmann J."/>
            <person name="Amann R."/>
            <person name="Jetten M.S.M."/>
            <person name="Mascher T."/>
            <person name="Medema M.H."/>
            <person name="Devos D.P."/>
            <person name="Kaster A.-K."/>
            <person name="Ovreas L."/>
            <person name="Rohde M."/>
            <person name="Galperin M.Y."/>
            <person name="Jogler C."/>
        </authorList>
    </citation>
    <scope>NUCLEOTIDE SEQUENCE [LARGE SCALE GENOMIC DNA]</scope>
    <source>
        <strain evidence="1 2">Poly59</strain>
    </source>
</reference>
<name>A0A5C6FAT8_9BACT</name>